<sequence>MMAARDVFLCHANGDKRLYVRPLAEALARRGVSCWIDEAEIEIGDSIVDAVNAGLRLSRYVLVIITDNFLSRPWTRKEMNAALSMEMAKRKTVVLPILAIDPTRWVEEFPLYSDRLYLDLRKGVEIAGDAIAYRFGRSPATDWAHDHPKDYRGPVWVRCTPGDPDAGEVEMVLRWGPYIRKVRVQCTSGMPMSLIHHKTGADSITLHVSVDPAAIVTFGVGPAPDQMPRAMNIDEGWIRAAGMEVEHPTFSQEGEMPKERDILAQLLDPQD</sequence>
<dbReference type="SUPFAM" id="SSF52200">
    <property type="entry name" value="Toll/Interleukin receptor TIR domain"/>
    <property type="match status" value="1"/>
</dbReference>
<dbReference type="Gene3D" id="3.40.50.10140">
    <property type="entry name" value="Toll/interleukin-1 receptor homology (TIR) domain"/>
    <property type="match status" value="1"/>
</dbReference>
<dbReference type="InterPro" id="IPR000157">
    <property type="entry name" value="TIR_dom"/>
</dbReference>
<dbReference type="EMBL" id="JBHTCG010000003">
    <property type="protein sequence ID" value="MFC7381857.1"/>
    <property type="molecule type" value="Genomic_DNA"/>
</dbReference>
<keyword evidence="3" id="KW-1185">Reference proteome</keyword>
<dbReference type="SMART" id="SM00255">
    <property type="entry name" value="TIR"/>
    <property type="match status" value="1"/>
</dbReference>
<dbReference type="Proteomes" id="UP001596496">
    <property type="component" value="Unassembled WGS sequence"/>
</dbReference>
<dbReference type="RefSeq" id="WP_380824918.1">
    <property type="nucleotide sequence ID" value="NZ_JBHTCG010000003.1"/>
</dbReference>
<evidence type="ECO:0000259" key="1">
    <source>
        <dbReference type="PROSITE" id="PS50104"/>
    </source>
</evidence>
<dbReference type="PROSITE" id="PS50104">
    <property type="entry name" value="TIR"/>
    <property type="match status" value="1"/>
</dbReference>
<proteinExistence type="predicted"/>
<name>A0ABW2NWQ7_9ACTN</name>
<comment type="caution">
    <text evidence="2">The sequence shown here is derived from an EMBL/GenBank/DDBJ whole genome shotgun (WGS) entry which is preliminary data.</text>
</comment>
<protein>
    <submittedName>
        <fullName evidence="2">Toll/interleukin-1 receptor domain-containing protein</fullName>
    </submittedName>
</protein>
<dbReference type="Pfam" id="PF13676">
    <property type="entry name" value="TIR_2"/>
    <property type="match status" value="1"/>
</dbReference>
<keyword evidence="2" id="KW-0675">Receptor</keyword>
<evidence type="ECO:0000313" key="2">
    <source>
        <dbReference type="EMBL" id="MFC7381857.1"/>
    </source>
</evidence>
<gene>
    <name evidence="2" type="ORF">ACFQSB_06535</name>
</gene>
<reference evidence="3" key="1">
    <citation type="journal article" date="2019" name="Int. J. Syst. Evol. Microbiol.">
        <title>The Global Catalogue of Microorganisms (GCM) 10K type strain sequencing project: providing services to taxonomists for standard genome sequencing and annotation.</title>
        <authorList>
            <consortium name="The Broad Institute Genomics Platform"/>
            <consortium name="The Broad Institute Genome Sequencing Center for Infectious Disease"/>
            <person name="Wu L."/>
            <person name="Ma J."/>
        </authorList>
    </citation>
    <scope>NUCLEOTIDE SEQUENCE [LARGE SCALE GENOMIC DNA]</scope>
    <source>
        <strain evidence="3">CECT 7649</strain>
    </source>
</reference>
<dbReference type="InterPro" id="IPR035897">
    <property type="entry name" value="Toll_tir_struct_dom_sf"/>
</dbReference>
<evidence type="ECO:0000313" key="3">
    <source>
        <dbReference type="Proteomes" id="UP001596496"/>
    </source>
</evidence>
<accession>A0ABW2NWQ7</accession>
<feature type="domain" description="TIR" evidence="1">
    <location>
        <begin position="3"/>
        <end position="135"/>
    </location>
</feature>
<organism evidence="2 3">
    <name type="scientific">Sphaerisporangium rhizosphaerae</name>
    <dbReference type="NCBI Taxonomy" id="2269375"/>
    <lineage>
        <taxon>Bacteria</taxon>
        <taxon>Bacillati</taxon>
        <taxon>Actinomycetota</taxon>
        <taxon>Actinomycetes</taxon>
        <taxon>Streptosporangiales</taxon>
        <taxon>Streptosporangiaceae</taxon>
        <taxon>Sphaerisporangium</taxon>
    </lineage>
</organism>